<evidence type="ECO:0000313" key="3">
    <source>
        <dbReference type="EMBL" id="MXR37856.1"/>
    </source>
</evidence>
<evidence type="ECO:0000256" key="1">
    <source>
        <dbReference type="ARBA" id="ARBA00005953"/>
    </source>
</evidence>
<comment type="caution">
    <text evidence="3">The sequence shown here is derived from an EMBL/GenBank/DDBJ whole genome shotgun (WGS) entry which is preliminary data.</text>
</comment>
<comment type="similarity">
    <text evidence="1">Belongs to the 4-hydroxybenzoyl-CoA thioesterase family.</text>
</comment>
<dbReference type="EMBL" id="WSSB01000012">
    <property type="protein sequence ID" value="MXR37856.1"/>
    <property type="molecule type" value="Genomic_DNA"/>
</dbReference>
<dbReference type="Pfam" id="PF13279">
    <property type="entry name" value="4HBT_2"/>
    <property type="match status" value="1"/>
</dbReference>
<dbReference type="AlphaFoldDB" id="A0A845BUL4"/>
<evidence type="ECO:0000256" key="2">
    <source>
        <dbReference type="ARBA" id="ARBA00022801"/>
    </source>
</evidence>
<organism evidence="3 4">
    <name type="scientific">Craterilacuibacter sinensis</name>
    <dbReference type="NCBI Taxonomy" id="2686017"/>
    <lineage>
        <taxon>Bacteria</taxon>
        <taxon>Pseudomonadati</taxon>
        <taxon>Pseudomonadota</taxon>
        <taxon>Betaproteobacteria</taxon>
        <taxon>Neisseriales</taxon>
        <taxon>Neisseriaceae</taxon>
        <taxon>Craterilacuibacter</taxon>
    </lineage>
</organism>
<protein>
    <submittedName>
        <fullName evidence="3">Thioesterase</fullName>
    </submittedName>
</protein>
<dbReference type="InterPro" id="IPR029069">
    <property type="entry name" value="HotDog_dom_sf"/>
</dbReference>
<accession>A0A845BUL4</accession>
<dbReference type="SUPFAM" id="SSF54637">
    <property type="entry name" value="Thioesterase/thiol ester dehydrase-isomerase"/>
    <property type="match status" value="1"/>
</dbReference>
<dbReference type="InterPro" id="IPR050563">
    <property type="entry name" value="4-hydroxybenzoyl-CoA_TE"/>
</dbReference>
<sequence>MARLQLPLPDPILFNTRITVRIGDINYGAHLANDAVLSLAHEARLQFLKSLGYSEMDTEGLGIIMTDAAICYKSQAFHGDTLSFSIGLTDFNRYGCDILYQVNDDNTGKEVARLKTGIVFFDYPQQKVARMPEAFSRRFGIDTGDMS</sequence>
<dbReference type="Gene3D" id="3.10.129.10">
    <property type="entry name" value="Hotdog Thioesterase"/>
    <property type="match status" value="1"/>
</dbReference>
<evidence type="ECO:0000313" key="4">
    <source>
        <dbReference type="Proteomes" id="UP000467214"/>
    </source>
</evidence>
<reference evidence="3 4" key="1">
    <citation type="submission" date="2019-12" db="EMBL/GenBank/DDBJ databases">
        <title>Neisseriaceae gen. nov. sp. Genome sequencing and assembly.</title>
        <authorList>
            <person name="Liu Z."/>
            <person name="Li A."/>
        </authorList>
    </citation>
    <scope>NUCLEOTIDE SEQUENCE [LARGE SCALE GENOMIC DNA]</scope>
    <source>
        <strain evidence="3 4">B2N2-7</strain>
    </source>
</reference>
<dbReference type="Proteomes" id="UP000467214">
    <property type="component" value="Unassembled WGS sequence"/>
</dbReference>
<dbReference type="RefSeq" id="WP_124734034.1">
    <property type="nucleotide sequence ID" value="NZ_WSSB01000012.1"/>
</dbReference>
<keyword evidence="2" id="KW-0378">Hydrolase</keyword>
<dbReference type="PANTHER" id="PTHR31793">
    <property type="entry name" value="4-HYDROXYBENZOYL-COA THIOESTERASE FAMILY MEMBER"/>
    <property type="match status" value="1"/>
</dbReference>
<dbReference type="GO" id="GO:0047617">
    <property type="term" value="F:fatty acyl-CoA hydrolase activity"/>
    <property type="evidence" value="ECO:0007669"/>
    <property type="project" value="TreeGrafter"/>
</dbReference>
<dbReference type="CDD" id="cd00586">
    <property type="entry name" value="4HBT"/>
    <property type="match status" value="1"/>
</dbReference>
<gene>
    <name evidence="3" type="ORF">GQF02_12810</name>
</gene>
<keyword evidence="4" id="KW-1185">Reference proteome</keyword>
<name>A0A845BUL4_9NEIS</name>
<proteinExistence type="inferred from homology"/>
<dbReference type="PANTHER" id="PTHR31793:SF27">
    <property type="entry name" value="NOVEL THIOESTERASE SUPERFAMILY DOMAIN AND SAPOSIN A-TYPE DOMAIN CONTAINING PROTEIN (0610012H03RIK)"/>
    <property type="match status" value="1"/>
</dbReference>